<proteinExistence type="predicted"/>
<dbReference type="EMBL" id="JARKIE010000045">
    <property type="protein sequence ID" value="KAJ7693533.1"/>
    <property type="molecule type" value="Genomic_DNA"/>
</dbReference>
<organism evidence="1 2">
    <name type="scientific">Mycena rosella</name>
    <name type="common">Pink bonnet</name>
    <name type="synonym">Agaricus rosellus</name>
    <dbReference type="NCBI Taxonomy" id="1033263"/>
    <lineage>
        <taxon>Eukaryota</taxon>
        <taxon>Fungi</taxon>
        <taxon>Dikarya</taxon>
        <taxon>Basidiomycota</taxon>
        <taxon>Agaricomycotina</taxon>
        <taxon>Agaricomycetes</taxon>
        <taxon>Agaricomycetidae</taxon>
        <taxon>Agaricales</taxon>
        <taxon>Marasmiineae</taxon>
        <taxon>Mycenaceae</taxon>
        <taxon>Mycena</taxon>
    </lineage>
</organism>
<evidence type="ECO:0000313" key="1">
    <source>
        <dbReference type="EMBL" id="KAJ7693533.1"/>
    </source>
</evidence>
<dbReference type="Proteomes" id="UP001221757">
    <property type="component" value="Unassembled WGS sequence"/>
</dbReference>
<dbReference type="AlphaFoldDB" id="A0AAD7DKN8"/>
<keyword evidence="2" id="KW-1185">Reference proteome</keyword>
<evidence type="ECO:0000313" key="2">
    <source>
        <dbReference type="Proteomes" id="UP001221757"/>
    </source>
</evidence>
<name>A0AAD7DKN8_MYCRO</name>
<accession>A0AAD7DKN8</accession>
<protein>
    <submittedName>
        <fullName evidence="1">Uncharacterized protein</fullName>
    </submittedName>
</protein>
<comment type="caution">
    <text evidence="1">The sequence shown here is derived from an EMBL/GenBank/DDBJ whole genome shotgun (WGS) entry which is preliminary data.</text>
</comment>
<gene>
    <name evidence="1" type="ORF">B0H17DRAFT_1058869</name>
</gene>
<reference evidence="1" key="1">
    <citation type="submission" date="2023-03" db="EMBL/GenBank/DDBJ databases">
        <title>Massive genome expansion in bonnet fungi (Mycena s.s.) driven by repeated elements and novel gene families across ecological guilds.</title>
        <authorList>
            <consortium name="Lawrence Berkeley National Laboratory"/>
            <person name="Harder C.B."/>
            <person name="Miyauchi S."/>
            <person name="Viragh M."/>
            <person name="Kuo A."/>
            <person name="Thoen E."/>
            <person name="Andreopoulos B."/>
            <person name="Lu D."/>
            <person name="Skrede I."/>
            <person name="Drula E."/>
            <person name="Henrissat B."/>
            <person name="Morin E."/>
            <person name="Kohler A."/>
            <person name="Barry K."/>
            <person name="LaButti K."/>
            <person name="Morin E."/>
            <person name="Salamov A."/>
            <person name="Lipzen A."/>
            <person name="Mereny Z."/>
            <person name="Hegedus B."/>
            <person name="Baldrian P."/>
            <person name="Stursova M."/>
            <person name="Weitz H."/>
            <person name="Taylor A."/>
            <person name="Grigoriev I.V."/>
            <person name="Nagy L.G."/>
            <person name="Martin F."/>
            <person name="Kauserud H."/>
        </authorList>
    </citation>
    <scope>NUCLEOTIDE SEQUENCE</scope>
    <source>
        <strain evidence="1">CBHHK067</strain>
    </source>
</reference>
<sequence length="58" mass="6397">MSLPLDFHLPRIFLDKFGLDHSQVPGLIGVSVGLPIVQFSTSLDCVHYFPGQRTLSIS</sequence>